<evidence type="ECO:0000313" key="3">
    <source>
        <dbReference type="Proteomes" id="UP000054698"/>
    </source>
</evidence>
<organism evidence="1 3">
    <name type="scientific">Legionella feeleii</name>
    <dbReference type="NCBI Taxonomy" id="453"/>
    <lineage>
        <taxon>Bacteria</taxon>
        <taxon>Pseudomonadati</taxon>
        <taxon>Pseudomonadota</taxon>
        <taxon>Gammaproteobacteria</taxon>
        <taxon>Legionellales</taxon>
        <taxon>Legionellaceae</taxon>
        <taxon>Legionella</taxon>
    </lineage>
</organism>
<accession>A0A0W0TN76</accession>
<dbReference type="AlphaFoldDB" id="A0A0W0TN76"/>
<sequence length="58" mass="6492">MAYLKNLIRELQEMGALNNFVAATRDYTPALKASIKSLHKIHYQIIFNAIISLAMLAG</sequence>
<name>A0A0W0TN76_9GAMM</name>
<dbReference type="EMBL" id="UASS01000022">
    <property type="protein sequence ID" value="SPX61644.1"/>
    <property type="molecule type" value="Genomic_DNA"/>
</dbReference>
<protein>
    <submittedName>
        <fullName evidence="1">Uncharacterized protein</fullName>
    </submittedName>
</protein>
<evidence type="ECO:0000313" key="4">
    <source>
        <dbReference type="Proteomes" id="UP000251942"/>
    </source>
</evidence>
<dbReference type="EMBL" id="LNYB01000080">
    <property type="protein sequence ID" value="KTC97034.1"/>
    <property type="molecule type" value="Genomic_DNA"/>
</dbReference>
<reference evidence="1 3" key="1">
    <citation type="submission" date="2015-11" db="EMBL/GenBank/DDBJ databases">
        <title>Genomic analysis of 38 Legionella species identifies large and diverse effector repertoires.</title>
        <authorList>
            <person name="Burstein D."/>
            <person name="Amaro F."/>
            <person name="Zusman T."/>
            <person name="Lifshitz Z."/>
            <person name="Cohen O."/>
            <person name="Gilbert J.A."/>
            <person name="Pupko T."/>
            <person name="Shuman H.A."/>
            <person name="Segal G."/>
        </authorList>
    </citation>
    <scope>NUCLEOTIDE SEQUENCE [LARGE SCALE GENOMIC DNA]</scope>
    <source>
        <strain evidence="1 3">WO-44C</strain>
    </source>
</reference>
<dbReference type="Proteomes" id="UP000054698">
    <property type="component" value="Unassembled WGS sequence"/>
</dbReference>
<dbReference type="STRING" id="453.Lfee_1946"/>
<proteinExistence type="predicted"/>
<reference evidence="2 4" key="2">
    <citation type="submission" date="2018-06" db="EMBL/GenBank/DDBJ databases">
        <authorList>
            <consortium name="Pathogen Informatics"/>
            <person name="Doyle S."/>
        </authorList>
    </citation>
    <scope>NUCLEOTIDE SEQUENCE [LARGE SCALE GENOMIC DNA]</scope>
    <source>
        <strain evidence="2 4">NCTC12022</strain>
    </source>
</reference>
<gene>
    <name evidence="1" type="ORF">Lfee_1946</name>
    <name evidence="2" type="ORF">NCTC12022_02388</name>
</gene>
<evidence type="ECO:0000313" key="1">
    <source>
        <dbReference type="EMBL" id="KTC97034.1"/>
    </source>
</evidence>
<dbReference type="Proteomes" id="UP000251942">
    <property type="component" value="Unassembled WGS sequence"/>
</dbReference>
<keyword evidence="3" id="KW-1185">Reference proteome</keyword>
<dbReference type="PATRIC" id="fig|453.4.peg.2130"/>
<evidence type="ECO:0000313" key="2">
    <source>
        <dbReference type="EMBL" id="SPX61644.1"/>
    </source>
</evidence>